<dbReference type="EMBL" id="CP113089">
    <property type="protein sequence ID" value="WAB80805.1"/>
    <property type="molecule type" value="Genomic_DNA"/>
</dbReference>
<dbReference type="Proteomes" id="UP001164706">
    <property type="component" value="Chromosome"/>
</dbReference>
<sequence>MLTAKDIDDALDVAVSYARYWQAPDGEDVLAEHPAVRSALEPIARSLLSSPLTADWPAPASPRQWRVAWDDARPRGLPTGSLLREWADRTRADEVRSRSARPVDPGEGASGEWWSIPGGVPSTVGVTPRGFDLVEDHLGWERATVMPIALGEHRVLELRTAEDWAALCRAHPIDVSASRRHDWFRTTGRDGAWVLPDWQAIAGEWDAMHLSVSAYLALAGRVIPVDDERASLIAGWSPDTTFWLTEPPRPDGPAQQWRRDDAGGAWARMR</sequence>
<name>A0A9E8MJP5_9MICO</name>
<feature type="region of interest" description="Disordered" evidence="1">
    <location>
        <begin position="97"/>
        <end position="116"/>
    </location>
</feature>
<evidence type="ECO:0000313" key="3">
    <source>
        <dbReference type="Proteomes" id="UP001164706"/>
    </source>
</evidence>
<gene>
    <name evidence="2" type="ORF">OVN18_09535</name>
</gene>
<feature type="region of interest" description="Disordered" evidence="1">
    <location>
        <begin position="246"/>
        <end position="265"/>
    </location>
</feature>
<evidence type="ECO:0000256" key="1">
    <source>
        <dbReference type="SAM" id="MobiDB-lite"/>
    </source>
</evidence>
<reference evidence="2" key="1">
    <citation type="submission" date="2022-11" db="EMBL/GenBank/DDBJ databases">
        <title>Description of Microcella daejonensis nov. sp, isolated from riverside soil.</title>
        <authorList>
            <person name="Molina K.M."/>
            <person name="Kim S.B."/>
        </authorList>
    </citation>
    <scope>NUCLEOTIDE SEQUENCE</scope>
    <source>
        <strain evidence="2">MMS21-STM12</strain>
    </source>
</reference>
<accession>A0A9E8MJP5</accession>
<organism evidence="2 3">
    <name type="scientific">Microcella daejeonensis</name>
    <dbReference type="NCBI Taxonomy" id="2994971"/>
    <lineage>
        <taxon>Bacteria</taxon>
        <taxon>Bacillati</taxon>
        <taxon>Actinomycetota</taxon>
        <taxon>Actinomycetes</taxon>
        <taxon>Micrococcales</taxon>
        <taxon>Microbacteriaceae</taxon>
        <taxon>Microcella</taxon>
    </lineage>
</organism>
<proteinExistence type="predicted"/>
<keyword evidence="3" id="KW-1185">Reference proteome</keyword>
<dbReference type="RefSeq" id="WP_267780518.1">
    <property type="nucleotide sequence ID" value="NZ_CP113089.1"/>
</dbReference>
<evidence type="ECO:0000313" key="2">
    <source>
        <dbReference type="EMBL" id="WAB80805.1"/>
    </source>
</evidence>
<dbReference type="AlphaFoldDB" id="A0A9E8MJP5"/>
<dbReference type="KEGG" id="mdb:OVN18_09535"/>
<protein>
    <submittedName>
        <fullName evidence="2">Uncharacterized protein</fullName>
    </submittedName>
</protein>